<dbReference type="AlphaFoldDB" id="F0W9L2"/>
<organism evidence="5">
    <name type="scientific">Albugo laibachii Nc14</name>
    <dbReference type="NCBI Taxonomy" id="890382"/>
    <lineage>
        <taxon>Eukaryota</taxon>
        <taxon>Sar</taxon>
        <taxon>Stramenopiles</taxon>
        <taxon>Oomycota</taxon>
        <taxon>Peronosporomycetes</taxon>
        <taxon>Albuginales</taxon>
        <taxon>Albuginaceae</taxon>
        <taxon>Albugo</taxon>
    </lineage>
</organism>
<reference evidence="5" key="2">
    <citation type="submission" date="2011-02" db="EMBL/GenBank/DDBJ databases">
        <authorList>
            <person name="MacLean D."/>
        </authorList>
    </citation>
    <scope>NUCLEOTIDE SEQUENCE</scope>
</reference>
<dbReference type="SUPFAM" id="SSF56300">
    <property type="entry name" value="Metallo-dependent phosphatases"/>
    <property type="match status" value="1"/>
</dbReference>
<dbReference type="InterPro" id="IPR004843">
    <property type="entry name" value="Calcineurin-like_PHP"/>
</dbReference>
<accession>F0W9L2</accession>
<evidence type="ECO:0000256" key="3">
    <source>
        <dbReference type="SAM" id="MobiDB-lite"/>
    </source>
</evidence>
<evidence type="ECO:0000259" key="4">
    <source>
        <dbReference type="Pfam" id="PF00149"/>
    </source>
</evidence>
<evidence type="ECO:0000313" key="5">
    <source>
        <dbReference type="EMBL" id="CCA17830.1"/>
    </source>
</evidence>
<keyword evidence="1" id="KW-0732">Signal</keyword>
<dbReference type="Pfam" id="PF00149">
    <property type="entry name" value="Metallophos"/>
    <property type="match status" value="1"/>
</dbReference>
<dbReference type="Gene3D" id="3.60.21.10">
    <property type="match status" value="1"/>
</dbReference>
<feature type="region of interest" description="Disordered" evidence="3">
    <location>
        <begin position="1"/>
        <end position="31"/>
    </location>
</feature>
<gene>
    <name evidence="5" type="primary">AlNc14C40G3467</name>
    <name evidence="5" type="ORF">ALNC14_039730</name>
</gene>
<evidence type="ECO:0000256" key="2">
    <source>
        <dbReference type="ARBA" id="ARBA00022801"/>
    </source>
</evidence>
<dbReference type="InterPro" id="IPR029052">
    <property type="entry name" value="Metallo-depent_PP-like"/>
</dbReference>
<keyword evidence="2" id="KW-0378">Hydrolase</keyword>
<sequence length="404" mass="45966">MHRNVRARLRPASLSTTGRSTHTPLTPDSESRTQIYYNAEERIQPEVFVHEKNPGDSIRHVEMKTTHTNQVSFVVLADSGVPGYHRNAKIDGFHGVLGDKLLTLRDGIDFVVMAGDNFYDKGVADCNDEQWKDVWFKRLNVDQLNVPFFTVLGNHDILGDRIVQSNYHKCPGKAHMSKYWMTPGEDYTLSVNGNLKMFFINTNTRDPESVQTIENALKRYEPNFVIGHHPMSVQGIYNKHGSYLAREKSSAKDFELKGESLMAATLHRIEFPTYLCGHLHAMQYGETGIYEDERKRFESQTKSAETTMFETQHVDPKTQILVGGGGGNLYNRLEFGPSSHQRQHTSSSSSFNERVHGFAVVTVNIISHAQTVIYYTYADDGSEVWKEQEFKSHFKIKADHTVNT</sequence>
<dbReference type="GO" id="GO:0016787">
    <property type="term" value="F:hydrolase activity"/>
    <property type="evidence" value="ECO:0007669"/>
    <property type="project" value="UniProtKB-KW"/>
</dbReference>
<feature type="compositionally biased region" description="Polar residues" evidence="3">
    <location>
        <begin position="13"/>
        <end position="31"/>
    </location>
</feature>
<reference evidence="5" key="1">
    <citation type="journal article" date="2011" name="PLoS Biol.">
        <title>Gene gain and loss during evolution of obligate parasitism in the white rust pathogen of Arabidopsis thaliana.</title>
        <authorList>
            <person name="Kemen E."/>
            <person name="Gardiner A."/>
            <person name="Schultz-Larsen T."/>
            <person name="Kemen A.C."/>
            <person name="Balmuth A.L."/>
            <person name="Robert-Seilaniantz A."/>
            <person name="Bailey K."/>
            <person name="Holub E."/>
            <person name="Studholme D.J."/>
            <person name="Maclean D."/>
            <person name="Jones J.D."/>
        </authorList>
    </citation>
    <scope>NUCLEOTIDE SEQUENCE</scope>
</reference>
<dbReference type="EMBL" id="FR824085">
    <property type="protein sequence ID" value="CCA17830.1"/>
    <property type="molecule type" value="Genomic_DNA"/>
</dbReference>
<dbReference type="PANTHER" id="PTHR10161">
    <property type="entry name" value="TARTRATE-RESISTANT ACID PHOSPHATASE TYPE 5"/>
    <property type="match status" value="1"/>
</dbReference>
<protein>
    <submittedName>
        <fullName evidence="5">Uncharacterized protein AlNc14C40G3467</fullName>
    </submittedName>
</protein>
<dbReference type="InterPro" id="IPR051558">
    <property type="entry name" value="Metallophosphoesterase_PAP"/>
</dbReference>
<feature type="domain" description="Calcineurin-like phosphoesterase" evidence="4">
    <location>
        <begin position="104"/>
        <end position="281"/>
    </location>
</feature>
<dbReference type="HOGENOM" id="CLU_682266_0_0_1"/>
<dbReference type="PANTHER" id="PTHR10161:SF14">
    <property type="entry name" value="TARTRATE-RESISTANT ACID PHOSPHATASE TYPE 5"/>
    <property type="match status" value="1"/>
</dbReference>
<evidence type="ECO:0000256" key="1">
    <source>
        <dbReference type="ARBA" id="ARBA00022729"/>
    </source>
</evidence>
<proteinExistence type="predicted"/>
<name>F0W9L2_9STRA</name>